<evidence type="ECO:0000256" key="7">
    <source>
        <dbReference type="ARBA" id="ARBA00022707"/>
    </source>
</evidence>
<dbReference type="GO" id="GO:0004722">
    <property type="term" value="F:protein serine/threonine phosphatase activity"/>
    <property type="evidence" value="ECO:0007669"/>
    <property type="project" value="UniProtKB-EC"/>
</dbReference>
<keyword evidence="9" id="KW-0378">Hydrolase</keyword>
<dbReference type="InterPro" id="IPR036580">
    <property type="entry name" value="PP2C_C_sf"/>
</dbReference>
<evidence type="ECO:0000256" key="5">
    <source>
        <dbReference type="ARBA" id="ARBA00022490"/>
    </source>
</evidence>
<dbReference type="GO" id="GO:0030145">
    <property type="term" value="F:manganese ion binding"/>
    <property type="evidence" value="ECO:0007669"/>
    <property type="project" value="InterPro"/>
</dbReference>
<keyword evidence="6" id="KW-0597">Phosphoprotein</keyword>
<evidence type="ECO:0000256" key="15">
    <source>
        <dbReference type="ARBA" id="ARBA00048336"/>
    </source>
</evidence>
<keyword evidence="7" id="KW-0519">Myristate</keyword>
<organism evidence="18 19">
    <name type="scientific">Hemibagrus guttatus</name>
    <dbReference type="NCBI Taxonomy" id="175788"/>
    <lineage>
        <taxon>Eukaryota</taxon>
        <taxon>Metazoa</taxon>
        <taxon>Chordata</taxon>
        <taxon>Craniata</taxon>
        <taxon>Vertebrata</taxon>
        <taxon>Euteleostomi</taxon>
        <taxon>Actinopterygii</taxon>
        <taxon>Neopterygii</taxon>
        <taxon>Teleostei</taxon>
        <taxon>Ostariophysi</taxon>
        <taxon>Siluriformes</taxon>
        <taxon>Bagridae</taxon>
        <taxon>Hemibagrus</taxon>
    </lineage>
</organism>
<evidence type="ECO:0000256" key="12">
    <source>
        <dbReference type="ARBA" id="ARBA00023211"/>
    </source>
</evidence>
<dbReference type="Proteomes" id="UP001274896">
    <property type="component" value="Unassembled WGS sequence"/>
</dbReference>
<accession>A0AAE0V1L6</accession>
<reference evidence="18" key="1">
    <citation type="submission" date="2023-06" db="EMBL/GenBank/DDBJ databases">
        <title>Male Hemibagrus guttatus genome.</title>
        <authorList>
            <person name="Bian C."/>
        </authorList>
    </citation>
    <scope>NUCLEOTIDE SEQUENCE</scope>
    <source>
        <strain evidence="18">Male_cb2023</strain>
        <tissue evidence="18">Muscle</tissue>
    </source>
</reference>
<feature type="compositionally biased region" description="Polar residues" evidence="16">
    <location>
        <begin position="156"/>
        <end position="167"/>
    </location>
</feature>
<sequence length="196" mass="20984">MKNRAHRNTVAAVCGAILQHNKDNAQSVIICKQCSGIVAALQEIMEKSGEEGVPDLACVMRNLSVENIPNLPPGGGLASKRIVIEAVYNRLNPHREDDGDDQGGAAGEDEKSSAAAHLLEVLRQFRLSHRGEYRNVLEQALSTYRLSSAQEERSSLPPSTASESLNSEDGAEEAGMPAALDELSNPPSGGDLDDPW</sequence>
<dbReference type="GO" id="GO:0016020">
    <property type="term" value="C:membrane"/>
    <property type="evidence" value="ECO:0007669"/>
    <property type="project" value="UniProtKB-SubCell"/>
</dbReference>
<evidence type="ECO:0000256" key="10">
    <source>
        <dbReference type="ARBA" id="ARBA00022842"/>
    </source>
</evidence>
<evidence type="ECO:0000256" key="8">
    <source>
        <dbReference type="ARBA" id="ARBA00022723"/>
    </source>
</evidence>
<feature type="region of interest" description="Disordered" evidence="16">
    <location>
        <begin position="93"/>
        <end position="112"/>
    </location>
</feature>
<evidence type="ECO:0000256" key="3">
    <source>
        <dbReference type="ARBA" id="ARBA00004635"/>
    </source>
</evidence>
<keyword evidence="5" id="KW-0963">Cytoplasm</keyword>
<evidence type="ECO:0000313" key="19">
    <source>
        <dbReference type="Proteomes" id="UP001274896"/>
    </source>
</evidence>
<keyword evidence="11" id="KW-0472">Membrane</keyword>
<dbReference type="AlphaFoldDB" id="A0AAE0V1L6"/>
<dbReference type="GO" id="GO:0005829">
    <property type="term" value="C:cytosol"/>
    <property type="evidence" value="ECO:0007669"/>
    <property type="project" value="UniProtKB-SubCell"/>
</dbReference>
<comment type="subcellular location">
    <subcellularLocation>
        <location evidence="2">Cytoplasm</location>
        <location evidence="2">Cytosol</location>
    </subcellularLocation>
    <subcellularLocation>
        <location evidence="3">Membrane</location>
        <topology evidence="3">Lipid-anchor</topology>
    </subcellularLocation>
</comment>
<gene>
    <name evidence="18" type="ORF">QTP70_016531</name>
</gene>
<dbReference type="SUPFAM" id="SSF81601">
    <property type="entry name" value="Protein serine/threonine phosphatase 2C, C-terminal domain"/>
    <property type="match status" value="1"/>
</dbReference>
<dbReference type="Pfam" id="PF07830">
    <property type="entry name" value="PP2C_C"/>
    <property type="match status" value="1"/>
</dbReference>
<comment type="catalytic activity">
    <reaction evidence="15">
        <text>O-phospho-L-threonyl-[protein] + H2O = L-threonyl-[protein] + phosphate</text>
        <dbReference type="Rhea" id="RHEA:47004"/>
        <dbReference type="Rhea" id="RHEA-COMP:11060"/>
        <dbReference type="Rhea" id="RHEA-COMP:11605"/>
        <dbReference type="ChEBI" id="CHEBI:15377"/>
        <dbReference type="ChEBI" id="CHEBI:30013"/>
        <dbReference type="ChEBI" id="CHEBI:43474"/>
        <dbReference type="ChEBI" id="CHEBI:61977"/>
        <dbReference type="EC" id="3.1.3.16"/>
    </reaction>
</comment>
<evidence type="ECO:0000259" key="17">
    <source>
        <dbReference type="Pfam" id="PF07830"/>
    </source>
</evidence>
<protein>
    <recommendedName>
        <fullName evidence="17">Protein serine/threonine phosphatase 2C C-terminal domain-containing protein</fullName>
    </recommendedName>
</protein>
<keyword evidence="13" id="KW-0449">Lipoprotein</keyword>
<comment type="similarity">
    <text evidence="4">Belongs to the PP2C family.</text>
</comment>
<evidence type="ECO:0000256" key="4">
    <source>
        <dbReference type="ARBA" id="ARBA00006702"/>
    </source>
</evidence>
<proteinExistence type="inferred from homology"/>
<evidence type="ECO:0000256" key="11">
    <source>
        <dbReference type="ARBA" id="ARBA00023136"/>
    </source>
</evidence>
<comment type="catalytic activity">
    <reaction evidence="14">
        <text>O-phospho-L-seryl-[protein] + H2O = L-seryl-[protein] + phosphate</text>
        <dbReference type="Rhea" id="RHEA:20629"/>
        <dbReference type="Rhea" id="RHEA-COMP:9863"/>
        <dbReference type="Rhea" id="RHEA-COMP:11604"/>
        <dbReference type="ChEBI" id="CHEBI:15377"/>
        <dbReference type="ChEBI" id="CHEBI:29999"/>
        <dbReference type="ChEBI" id="CHEBI:43474"/>
        <dbReference type="ChEBI" id="CHEBI:83421"/>
        <dbReference type="EC" id="3.1.3.16"/>
    </reaction>
</comment>
<feature type="region of interest" description="Disordered" evidence="16">
    <location>
        <begin position="148"/>
        <end position="196"/>
    </location>
</feature>
<comment type="cofactor">
    <cofactor evidence="1">
        <name>Mn(2+)</name>
        <dbReference type="ChEBI" id="CHEBI:29035"/>
    </cofactor>
</comment>
<comment type="caution">
    <text evidence="18">The sequence shown here is derived from an EMBL/GenBank/DDBJ whole genome shotgun (WGS) entry which is preliminary data.</text>
</comment>
<dbReference type="EMBL" id="JAUCMX010000012">
    <property type="protein sequence ID" value="KAK3529099.1"/>
    <property type="molecule type" value="Genomic_DNA"/>
</dbReference>
<name>A0AAE0V1L6_9TELE</name>
<keyword evidence="12" id="KW-0464">Manganese</keyword>
<feature type="domain" description="Protein serine/threonine phosphatase 2C C-terminal" evidence="17">
    <location>
        <begin position="38"/>
        <end position="89"/>
    </location>
</feature>
<evidence type="ECO:0000313" key="18">
    <source>
        <dbReference type="EMBL" id="KAK3529099.1"/>
    </source>
</evidence>
<dbReference type="InterPro" id="IPR012911">
    <property type="entry name" value="PP2C_C"/>
</dbReference>
<evidence type="ECO:0000256" key="9">
    <source>
        <dbReference type="ARBA" id="ARBA00022801"/>
    </source>
</evidence>
<dbReference type="Gene3D" id="1.10.10.430">
    <property type="entry name" value="Phosphatase 2C, C-terminal domain suprefamily"/>
    <property type="match status" value="1"/>
</dbReference>
<evidence type="ECO:0000256" key="2">
    <source>
        <dbReference type="ARBA" id="ARBA00004514"/>
    </source>
</evidence>
<keyword evidence="8" id="KW-0479">Metal-binding</keyword>
<dbReference type="FunFam" id="1.10.10.430:FF:000001">
    <property type="entry name" value="protein phosphatase 1B isoform X1"/>
    <property type="match status" value="1"/>
</dbReference>
<keyword evidence="10" id="KW-0460">Magnesium</keyword>
<evidence type="ECO:0000256" key="14">
    <source>
        <dbReference type="ARBA" id="ARBA00047761"/>
    </source>
</evidence>
<evidence type="ECO:0000256" key="6">
    <source>
        <dbReference type="ARBA" id="ARBA00022553"/>
    </source>
</evidence>
<keyword evidence="19" id="KW-1185">Reference proteome</keyword>
<dbReference type="GO" id="GO:0000287">
    <property type="term" value="F:magnesium ion binding"/>
    <property type="evidence" value="ECO:0007669"/>
    <property type="project" value="InterPro"/>
</dbReference>
<evidence type="ECO:0000256" key="1">
    <source>
        <dbReference type="ARBA" id="ARBA00001936"/>
    </source>
</evidence>
<evidence type="ECO:0000256" key="16">
    <source>
        <dbReference type="SAM" id="MobiDB-lite"/>
    </source>
</evidence>
<evidence type="ECO:0000256" key="13">
    <source>
        <dbReference type="ARBA" id="ARBA00023288"/>
    </source>
</evidence>